<evidence type="ECO:0000313" key="4">
    <source>
        <dbReference type="Proteomes" id="UP000033202"/>
    </source>
</evidence>
<comment type="caution">
    <text evidence="3">The sequence shown here is derived from an EMBL/GenBank/DDBJ whole genome shotgun (WGS) entry which is preliminary data.</text>
</comment>
<name>A0A0E9ML86_9SPHN</name>
<dbReference type="STRING" id="1219043.SCH01S_16_00610"/>
<evidence type="ECO:0000259" key="2">
    <source>
        <dbReference type="Pfam" id="PF07589"/>
    </source>
</evidence>
<dbReference type="InterPro" id="IPR013424">
    <property type="entry name" value="Ice-binding_C"/>
</dbReference>
<dbReference type="EMBL" id="BBWU01000016">
    <property type="protein sequence ID" value="GAO38542.1"/>
    <property type="molecule type" value="Genomic_DNA"/>
</dbReference>
<dbReference type="Proteomes" id="UP000033202">
    <property type="component" value="Unassembled WGS sequence"/>
</dbReference>
<evidence type="ECO:0000256" key="1">
    <source>
        <dbReference type="SAM" id="SignalP"/>
    </source>
</evidence>
<sequence>MLRGVFVTVLLAGISVPASAMTYVAKVKGTVTSQFNTALTTPGVTSPIKVGDTITATFTSMQVETVAEALTARFGMMGPQKVVYQLGGYTWTSAGDFDASIEPVRFQAGRDPVASYYSTMDNARGAGDLHVDGYSFEIADFGYDPYFGPGFKGNFDAKTLAVWVNGSQIVFPTASSRPELPSDTVAAPVPEPMTWALMLAGFGFAGTALRVRKPVRATA</sequence>
<accession>A0A0E9ML86</accession>
<evidence type="ECO:0000313" key="3">
    <source>
        <dbReference type="EMBL" id="GAO38542.1"/>
    </source>
</evidence>
<keyword evidence="4" id="KW-1185">Reference proteome</keyword>
<feature type="chain" id="PRO_5002429135" description="Ice-binding protein C-terminal domain-containing protein" evidence="1">
    <location>
        <begin position="21"/>
        <end position="219"/>
    </location>
</feature>
<reference evidence="3 4" key="1">
    <citation type="submission" date="2015-04" db="EMBL/GenBank/DDBJ databases">
        <title>Whole genome shotgun sequence of Sphingomonas changbaiensis NBRC 104936.</title>
        <authorList>
            <person name="Katano-Makiyama Y."/>
            <person name="Hosoyama A."/>
            <person name="Hashimoto M."/>
            <person name="Noguchi M."/>
            <person name="Tsuchikane K."/>
            <person name="Ohji S."/>
            <person name="Yamazoe A."/>
            <person name="Ichikawa N."/>
            <person name="Kimura A."/>
            <person name="Fujita N."/>
        </authorList>
    </citation>
    <scope>NUCLEOTIDE SEQUENCE [LARGE SCALE GENOMIC DNA]</scope>
    <source>
        <strain evidence="3 4">NBRC 104936</strain>
    </source>
</reference>
<gene>
    <name evidence="3" type="ORF">SCH01S_16_00610</name>
</gene>
<feature type="domain" description="Ice-binding protein C-terminal" evidence="2">
    <location>
        <begin position="188"/>
        <end position="213"/>
    </location>
</feature>
<dbReference type="NCBIfam" id="TIGR02595">
    <property type="entry name" value="PEP_CTERM"/>
    <property type="match status" value="1"/>
</dbReference>
<feature type="signal peptide" evidence="1">
    <location>
        <begin position="1"/>
        <end position="20"/>
    </location>
</feature>
<dbReference type="AlphaFoldDB" id="A0A0E9ML86"/>
<protein>
    <recommendedName>
        <fullName evidence="2">Ice-binding protein C-terminal domain-containing protein</fullName>
    </recommendedName>
</protein>
<keyword evidence="1" id="KW-0732">Signal</keyword>
<dbReference type="Pfam" id="PF07589">
    <property type="entry name" value="PEP-CTERM"/>
    <property type="match status" value="1"/>
</dbReference>
<dbReference type="NCBIfam" id="NF035944">
    <property type="entry name" value="PEPxxWA-CTERM"/>
    <property type="match status" value="1"/>
</dbReference>
<organism evidence="3 4">
    <name type="scientific">Sphingomonas changbaiensis NBRC 104936</name>
    <dbReference type="NCBI Taxonomy" id="1219043"/>
    <lineage>
        <taxon>Bacteria</taxon>
        <taxon>Pseudomonadati</taxon>
        <taxon>Pseudomonadota</taxon>
        <taxon>Alphaproteobacteria</taxon>
        <taxon>Sphingomonadales</taxon>
        <taxon>Sphingomonadaceae</taxon>
        <taxon>Sphingomonas</taxon>
    </lineage>
</organism>
<proteinExistence type="predicted"/>